<accession>A0A7R9LWF0</accession>
<dbReference type="PANTHER" id="PTHR12197">
    <property type="entry name" value="HISTONE-LYSINE N-METHYLTRANSFERASE SMYD"/>
    <property type="match status" value="1"/>
</dbReference>
<proteinExistence type="predicted"/>
<dbReference type="EMBL" id="CAJPIZ010045618">
    <property type="protein sequence ID" value="CAG2122244.1"/>
    <property type="molecule type" value="Genomic_DNA"/>
</dbReference>
<gene>
    <name evidence="1" type="ORF">OSB1V03_LOCUS22190</name>
</gene>
<feature type="non-terminal residue" evidence="1">
    <location>
        <position position="238"/>
    </location>
</feature>
<dbReference type="Proteomes" id="UP000759131">
    <property type="component" value="Unassembled WGS sequence"/>
</dbReference>
<dbReference type="InterPro" id="IPR046341">
    <property type="entry name" value="SET_dom_sf"/>
</dbReference>
<evidence type="ECO:0000313" key="1">
    <source>
        <dbReference type="EMBL" id="CAD7648981.1"/>
    </source>
</evidence>
<name>A0A7R9LWF0_9ACAR</name>
<evidence type="ECO:0000313" key="2">
    <source>
        <dbReference type="Proteomes" id="UP000759131"/>
    </source>
</evidence>
<keyword evidence="2" id="KW-1185">Reference proteome</keyword>
<protein>
    <submittedName>
        <fullName evidence="1">Uncharacterized protein</fullName>
    </submittedName>
</protein>
<dbReference type="EMBL" id="OC900193">
    <property type="protein sequence ID" value="CAD7648981.1"/>
    <property type="molecule type" value="Genomic_DNA"/>
</dbReference>
<sequence>KHRLFDGSDVSLRDIKVNAIDLNNDQKISPFDRICNVFNKLHIDYDRKEVLHWLSMLCTIPLVAIKCGDKHILKVFGAIGIGLYPQYLLLDHSCQPNSAFIPIISKGLTTQLRAMRPIAVGEDITISLVGLCKSRADRREGLEFWSIVCECDKCVHHLDRGLDYFAKFALPFPSRVFAFDTRLMDYLREVLTDLNVAFGEYNPQKTMFLLKIVFELMNCPLIPEPVMNEMKADLLKAI</sequence>
<dbReference type="PANTHER" id="PTHR12197:SF251">
    <property type="entry name" value="EG:BACR7C10.4 PROTEIN"/>
    <property type="match status" value="1"/>
</dbReference>
<dbReference type="GO" id="GO:0005634">
    <property type="term" value="C:nucleus"/>
    <property type="evidence" value="ECO:0007669"/>
    <property type="project" value="TreeGrafter"/>
</dbReference>
<dbReference type="AlphaFoldDB" id="A0A7R9LWF0"/>
<dbReference type="Gene3D" id="2.170.270.10">
    <property type="entry name" value="SET domain"/>
    <property type="match status" value="1"/>
</dbReference>
<organism evidence="1">
    <name type="scientific">Medioppia subpectinata</name>
    <dbReference type="NCBI Taxonomy" id="1979941"/>
    <lineage>
        <taxon>Eukaryota</taxon>
        <taxon>Metazoa</taxon>
        <taxon>Ecdysozoa</taxon>
        <taxon>Arthropoda</taxon>
        <taxon>Chelicerata</taxon>
        <taxon>Arachnida</taxon>
        <taxon>Acari</taxon>
        <taxon>Acariformes</taxon>
        <taxon>Sarcoptiformes</taxon>
        <taxon>Oribatida</taxon>
        <taxon>Brachypylina</taxon>
        <taxon>Oppioidea</taxon>
        <taxon>Oppiidae</taxon>
        <taxon>Medioppia</taxon>
    </lineage>
</organism>
<feature type="non-terminal residue" evidence="1">
    <location>
        <position position="1"/>
    </location>
</feature>
<dbReference type="SUPFAM" id="SSF82199">
    <property type="entry name" value="SET domain"/>
    <property type="match status" value="1"/>
</dbReference>
<dbReference type="CDD" id="cd20071">
    <property type="entry name" value="SET_SMYD"/>
    <property type="match status" value="1"/>
</dbReference>
<dbReference type="OrthoDB" id="6501754at2759"/>
<dbReference type="InterPro" id="IPR050869">
    <property type="entry name" value="H3K4_H4K5_MeTrfase"/>
</dbReference>
<reference evidence="1" key="1">
    <citation type="submission" date="2020-11" db="EMBL/GenBank/DDBJ databases">
        <authorList>
            <person name="Tran Van P."/>
        </authorList>
    </citation>
    <scope>NUCLEOTIDE SEQUENCE</scope>
</reference>